<dbReference type="AlphaFoldDB" id="A1ZSK0"/>
<dbReference type="Proteomes" id="UP000004095">
    <property type="component" value="Unassembled WGS sequence"/>
</dbReference>
<name>A1ZSK0_MICM2</name>
<dbReference type="EMBL" id="AAWS01000032">
    <property type="protein sequence ID" value="EAY26580.1"/>
    <property type="molecule type" value="Genomic_DNA"/>
</dbReference>
<proteinExistence type="predicted"/>
<protein>
    <submittedName>
        <fullName evidence="1">Uncharacterized protein</fullName>
    </submittedName>
</protein>
<evidence type="ECO:0000313" key="2">
    <source>
        <dbReference type="Proteomes" id="UP000004095"/>
    </source>
</evidence>
<keyword evidence="2" id="KW-1185">Reference proteome</keyword>
<sequence>MITYQLQPIDKQIIFRVYSGKHEALNKTGGQKNVPVVTTYPMNVVQEAYLNKNR</sequence>
<accession>A1ZSK0</accession>
<reference evidence="1 2" key="1">
    <citation type="submission" date="2007-01" db="EMBL/GenBank/DDBJ databases">
        <authorList>
            <person name="Haygood M."/>
            <person name="Podell S."/>
            <person name="Anderson C."/>
            <person name="Hopkinson B."/>
            <person name="Roe K."/>
            <person name="Barbeau K."/>
            <person name="Gaasterland T."/>
            <person name="Ferriera S."/>
            <person name="Johnson J."/>
            <person name="Kravitz S."/>
            <person name="Beeson K."/>
            <person name="Sutton G."/>
            <person name="Rogers Y.-H."/>
            <person name="Friedman R."/>
            <person name="Frazier M."/>
            <person name="Venter J.C."/>
        </authorList>
    </citation>
    <scope>NUCLEOTIDE SEQUENCE [LARGE SCALE GENOMIC DNA]</scope>
    <source>
        <strain evidence="1 2">ATCC 23134</strain>
    </source>
</reference>
<dbReference type="RefSeq" id="WP_002700557.1">
    <property type="nucleotide sequence ID" value="NZ_AAWS01000032.1"/>
</dbReference>
<organism evidence="1 2">
    <name type="scientific">Microscilla marina ATCC 23134</name>
    <dbReference type="NCBI Taxonomy" id="313606"/>
    <lineage>
        <taxon>Bacteria</taxon>
        <taxon>Pseudomonadati</taxon>
        <taxon>Bacteroidota</taxon>
        <taxon>Cytophagia</taxon>
        <taxon>Cytophagales</taxon>
        <taxon>Microscillaceae</taxon>
        <taxon>Microscilla</taxon>
    </lineage>
</organism>
<comment type="caution">
    <text evidence="1">The sequence shown here is derived from an EMBL/GenBank/DDBJ whole genome shotgun (WGS) entry which is preliminary data.</text>
</comment>
<gene>
    <name evidence="1" type="ORF">M23134_06107</name>
</gene>
<evidence type="ECO:0000313" key="1">
    <source>
        <dbReference type="EMBL" id="EAY26580.1"/>
    </source>
</evidence>